<dbReference type="PANTHER" id="PTHR30303:SF0">
    <property type="entry name" value="CARBAMOYL DEHYDRATASE HYPE"/>
    <property type="match status" value="1"/>
</dbReference>
<dbReference type="PANTHER" id="PTHR30303">
    <property type="entry name" value="HYDROGENASE ISOENZYMES FORMATION PROTEIN HYPE"/>
    <property type="match status" value="1"/>
</dbReference>
<dbReference type="GO" id="GO:0051604">
    <property type="term" value="P:protein maturation"/>
    <property type="evidence" value="ECO:0007669"/>
    <property type="project" value="TreeGrafter"/>
</dbReference>
<dbReference type="InterPro" id="IPR036921">
    <property type="entry name" value="PurM-like_N_sf"/>
</dbReference>
<protein>
    <recommendedName>
        <fullName evidence="2">Hydrogenase expression/formation protein HypE</fullName>
    </recommendedName>
</protein>
<feature type="non-terminal residue" evidence="1">
    <location>
        <position position="81"/>
    </location>
</feature>
<accession>X1VZS8</accession>
<organism evidence="1">
    <name type="scientific">marine sediment metagenome</name>
    <dbReference type="NCBI Taxonomy" id="412755"/>
    <lineage>
        <taxon>unclassified sequences</taxon>
        <taxon>metagenomes</taxon>
        <taxon>ecological metagenomes</taxon>
    </lineage>
</organism>
<dbReference type="SUPFAM" id="SSF55326">
    <property type="entry name" value="PurM N-terminal domain-like"/>
    <property type="match status" value="1"/>
</dbReference>
<evidence type="ECO:0000313" key="1">
    <source>
        <dbReference type="EMBL" id="GAJ18980.1"/>
    </source>
</evidence>
<dbReference type="InterPro" id="IPR036676">
    <property type="entry name" value="PurM-like_C_sf"/>
</dbReference>
<dbReference type="SUPFAM" id="SSF56042">
    <property type="entry name" value="PurM C-terminal domain-like"/>
    <property type="match status" value="1"/>
</dbReference>
<dbReference type="Gene3D" id="3.90.650.10">
    <property type="entry name" value="PurM-like C-terminal domain"/>
    <property type="match status" value="1"/>
</dbReference>
<evidence type="ECO:0008006" key="2">
    <source>
        <dbReference type="Google" id="ProtNLM"/>
    </source>
</evidence>
<sequence>SICQAVNEAKIHIITGDTKVVNRGAADKLFINTSGVGIVPAGVDISGANAKPGDKVILSGSLGEHGIAILSKRQGLEFNVP</sequence>
<dbReference type="InterPro" id="IPR011854">
    <property type="entry name" value="HypE"/>
</dbReference>
<proteinExistence type="predicted"/>
<feature type="non-terminal residue" evidence="1">
    <location>
        <position position="1"/>
    </location>
</feature>
<name>X1VZS8_9ZZZZ</name>
<comment type="caution">
    <text evidence="1">The sequence shown here is derived from an EMBL/GenBank/DDBJ whole genome shotgun (WGS) entry which is preliminary data.</text>
</comment>
<dbReference type="AlphaFoldDB" id="X1VZS8"/>
<dbReference type="Gene3D" id="3.30.1330.10">
    <property type="entry name" value="PurM-like, N-terminal domain"/>
    <property type="match status" value="1"/>
</dbReference>
<dbReference type="EMBL" id="BARW01041921">
    <property type="protein sequence ID" value="GAJ18980.1"/>
    <property type="molecule type" value="Genomic_DNA"/>
</dbReference>
<reference evidence="1" key="1">
    <citation type="journal article" date="2014" name="Front. Microbiol.">
        <title>High frequency of phylogenetically diverse reductive dehalogenase-homologous genes in deep subseafloor sedimentary metagenomes.</title>
        <authorList>
            <person name="Kawai M."/>
            <person name="Futagami T."/>
            <person name="Toyoda A."/>
            <person name="Takaki Y."/>
            <person name="Nishi S."/>
            <person name="Hori S."/>
            <person name="Arai W."/>
            <person name="Tsubouchi T."/>
            <person name="Morono Y."/>
            <person name="Uchiyama I."/>
            <person name="Ito T."/>
            <person name="Fujiyama A."/>
            <person name="Inagaki F."/>
            <person name="Takami H."/>
        </authorList>
    </citation>
    <scope>NUCLEOTIDE SEQUENCE</scope>
    <source>
        <strain evidence="1">Expedition CK06-06</strain>
    </source>
</reference>
<gene>
    <name evidence="1" type="ORF">S12H4_62464</name>
</gene>